<comment type="caution">
    <text evidence="6">The sequence shown here is derived from an EMBL/GenBank/DDBJ whole genome shotgun (WGS) entry which is preliminary data.</text>
</comment>
<dbReference type="InterPro" id="IPR000528">
    <property type="entry name" value="Plant_nsLTP"/>
</dbReference>
<dbReference type="GO" id="GO:0006869">
    <property type="term" value="P:lipid transport"/>
    <property type="evidence" value="ECO:0007669"/>
    <property type="project" value="InterPro"/>
</dbReference>
<feature type="signal peptide" evidence="4">
    <location>
        <begin position="1"/>
        <end position="30"/>
    </location>
</feature>
<evidence type="ECO:0000313" key="7">
    <source>
        <dbReference type="Proteomes" id="UP001141552"/>
    </source>
</evidence>
<feature type="domain" description="Bifunctional inhibitor/plant lipid transfer protein/seed storage helical" evidence="5">
    <location>
        <begin position="41"/>
        <end position="126"/>
    </location>
</feature>
<dbReference type="InterPro" id="IPR036312">
    <property type="entry name" value="Bifun_inhib/LTP/seed_sf"/>
</dbReference>
<evidence type="ECO:0000256" key="2">
    <source>
        <dbReference type="ARBA" id="ARBA00023157"/>
    </source>
</evidence>
<dbReference type="SUPFAM" id="SSF47699">
    <property type="entry name" value="Bifunctional inhibitor/lipid-transfer protein/seed storage 2S albumin"/>
    <property type="match status" value="1"/>
</dbReference>
<keyword evidence="3" id="KW-0813">Transport</keyword>
<keyword evidence="4" id="KW-0732">Signal</keyword>
<evidence type="ECO:0000256" key="3">
    <source>
        <dbReference type="RuleBase" id="RU000628"/>
    </source>
</evidence>
<proteinExistence type="inferred from homology"/>
<evidence type="ECO:0000259" key="5">
    <source>
        <dbReference type="SMART" id="SM00499"/>
    </source>
</evidence>
<comment type="similarity">
    <text evidence="1 3">Belongs to the plant LTP family.</text>
</comment>
<dbReference type="GO" id="GO:0008289">
    <property type="term" value="F:lipid binding"/>
    <property type="evidence" value="ECO:0007669"/>
    <property type="project" value="UniProtKB-KW"/>
</dbReference>
<dbReference type="PRINTS" id="PR00382">
    <property type="entry name" value="LIPIDTRNSFER"/>
</dbReference>
<protein>
    <recommendedName>
        <fullName evidence="3">Non-specific lipid-transfer protein</fullName>
    </recommendedName>
</protein>
<evidence type="ECO:0000256" key="4">
    <source>
        <dbReference type="SAM" id="SignalP"/>
    </source>
</evidence>
<evidence type="ECO:0000256" key="1">
    <source>
        <dbReference type="ARBA" id="ARBA00009748"/>
    </source>
</evidence>
<accession>A0A9Q0JED0</accession>
<gene>
    <name evidence="6" type="ORF">Tsubulata_047134</name>
</gene>
<dbReference type="Gene3D" id="1.10.110.10">
    <property type="entry name" value="Plant lipid-transfer and hydrophobic proteins"/>
    <property type="match status" value="1"/>
</dbReference>
<dbReference type="AlphaFoldDB" id="A0A9Q0JED0"/>
<name>A0A9Q0JED0_9ROSI</name>
<keyword evidence="7" id="KW-1185">Reference proteome</keyword>
<dbReference type="Pfam" id="PF00234">
    <property type="entry name" value="Tryp_alpha_amyl"/>
    <property type="match status" value="1"/>
</dbReference>
<dbReference type="EMBL" id="JAKUCV010003530">
    <property type="protein sequence ID" value="KAJ4838528.1"/>
    <property type="molecule type" value="Genomic_DNA"/>
</dbReference>
<dbReference type="CDD" id="cd01960">
    <property type="entry name" value="nsLTP1"/>
    <property type="match status" value="1"/>
</dbReference>
<dbReference type="OrthoDB" id="1862539at2759"/>
<evidence type="ECO:0000313" key="6">
    <source>
        <dbReference type="EMBL" id="KAJ4838528.1"/>
    </source>
</evidence>
<organism evidence="6 7">
    <name type="scientific">Turnera subulata</name>
    <dbReference type="NCBI Taxonomy" id="218843"/>
    <lineage>
        <taxon>Eukaryota</taxon>
        <taxon>Viridiplantae</taxon>
        <taxon>Streptophyta</taxon>
        <taxon>Embryophyta</taxon>
        <taxon>Tracheophyta</taxon>
        <taxon>Spermatophyta</taxon>
        <taxon>Magnoliopsida</taxon>
        <taxon>eudicotyledons</taxon>
        <taxon>Gunneridae</taxon>
        <taxon>Pentapetalae</taxon>
        <taxon>rosids</taxon>
        <taxon>fabids</taxon>
        <taxon>Malpighiales</taxon>
        <taxon>Passifloraceae</taxon>
        <taxon>Turnera</taxon>
    </lineage>
</organism>
<comment type="function">
    <text evidence="3">Plant non-specific lipid-transfer proteins transfer phospholipids as well as galactolipids across membranes. May play a role in wax or cutin deposition in the cell walls of expanding epidermal cells and certain secretory tissues.</text>
</comment>
<dbReference type="InterPro" id="IPR016140">
    <property type="entry name" value="Bifunc_inhib/LTP/seed_store"/>
</dbReference>
<feature type="chain" id="PRO_5040118430" description="Non-specific lipid-transfer protein" evidence="4">
    <location>
        <begin position="31"/>
        <end position="137"/>
    </location>
</feature>
<keyword evidence="3" id="KW-0446">Lipid-binding</keyword>
<keyword evidence="2" id="KW-1015">Disulfide bond</keyword>
<reference evidence="6" key="2">
    <citation type="journal article" date="2023" name="Plants (Basel)">
        <title>Annotation of the Turnera subulata (Passifloraceae) Draft Genome Reveals the S-Locus Evolved after the Divergence of Turneroideae from Passifloroideae in a Stepwise Manner.</title>
        <authorList>
            <person name="Henning P.M."/>
            <person name="Roalson E.H."/>
            <person name="Mir W."/>
            <person name="McCubbin A.G."/>
            <person name="Shore J.S."/>
        </authorList>
    </citation>
    <scope>NUCLEOTIDE SEQUENCE</scope>
    <source>
        <strain evidence="6">F60SS</strain>
    </source>
</reference>
<dbReference type="SMART" id="SM00499">
    <property type="entry name" value="AAI"/>
    <property type="match status" value="1"/>
</dbReference>
<sequence>MSKTSPAAAMSSLLLGLVALVLLLSGPTLASDYDYAFEALCSTVVGKLTPCLDFVEGDTGNPSADCCGGVQDIANEVQDETSKKAACQCIKDALTGLTYDPNRIAALPKNCGLAIKLPPISKDTDCSKFTFDKTIRF</sequence>
<reference evidence="6" key="1">
    <citation type="submission" date="2022-02" db="EMBL/GenBank/DDBJ databases">
        <authorList>
            <person name="Henning P.M."/>
            <person name="McCubbin A.G."/>
            <person name="Shore J.S."/>
        </authorList>
    </citation>
    <scope>NUCLEOTIDE SEQUENCE</scope>
    <source>
        <strain evidence="6">F60SS</strain>
        <tissue evidence="6">Leaves</tissue>
    </source>
</reference>
<dbReference type="PANTHER" id="PTHR33076">
    <property type="entry name" value="NON-SPECIFIC LIPID-TRANSFER PROTEIN 2-RELATED"/>
    <property type="match status" value="1"/>
</dbReference>
<dbReference type="Proteomes" id="UP001141552">
    <property type="component" value="Unassembled WGS sequence"/>
</dbReference>